<evidence type="ECO:0000313" key="2">
    <source>
        <dbReference type="Proteomes" id="UP001199916"/>
    </source>
</evidence>
<reference evidence="1 2" key="1">
    <citation type="submission" date="2021-11" db="EMBL/GenBank/DDBJ databases">
        <title>Draft genome sequence of Paenibacillus profundus YoMME, a new Gram-positive bacteria with exoelectrogenic properties.</title>
        <authorList>
            <person name="Hubenova Y."/>
            <person name="Hubenova E."/>
            <person name="Manasiev Y."/>
            <person name="Peykov S."/>
            <person name="Mitov M."/>
        </authorList>
    </citation>
    <scope>NUCLEOTIDE SEQUENCE [LARGE SCALE GENOMIC DNA]</scope>
    <source>
        <strain evidence="1 2">YoMME</strain>
    </source>
</reference>
<keyword evidence="2" id="KW-1185">Reference proteome</keyword>
<dbReference type="EMBL" id="JAJNBZ010000001">
    <property type="protein sequence ID" value="MCE5168164.1"/>
    <property type="molecule type" value="Genomic_DNA"/>
</dbReference>
<protein>
    <submittedName>
        <fullName evidence="1">Uncharacterized protein</fullName>
    </submittedName>
</protein>
<accession>A0ABS8YAH1</accession>
<comment type="caution">
    <text evidence="1">The sequence shown here is derived from an EMBL/GenBank/DDBJ whole genome shotgun (WGS) entry which is preliminary data.</text>
</comment>
<name>A0ABS8YAH1_9BACL</name>
<gene>
    <name evidence="1" type="ORF">LQV63_02360</name>
</gene>
<evidence type="ECO:0000313" key="1">
    <source>
        <dbReference type="EMBL" id="MCE5168164.1"/>
    </source>
</evidence>
<proteinExistence type="predicted"/>
<sequence length="46" mass="5199">MPRCRRDERIISREIVLCCSIRLAVTDVDADMYRGLISACILSVVS</sequence>
<organism evidence="1 2">
    <name type="scientific">Paenibacillus profundus</name>
    <dbReference type="NCBI Taxonomy" id="1173085"/>
    <lineage>
        <taxon>Bacteria</taxon>
        <taxon>Bacillati</taxon>
        <taxon>Bacillota</taxon>
        <taxon>Bacilli</taxon>
        <taxon>Bacillales</taxon>
        <taxon>Paenibacillaceae</taxon>
        <taxon>Paenibacillus</taxon>
    </lineage>
</organism>
<dbReference type="Proteomes" id="UP001199916">
    <property type="component" value="Unassembled WGS sequence"/>
</dbReference>